<dbReference type="InterPro" id="IPR000033">
    <property type="entry name" value="LDLR_classB_rpt"/>
</dbReference>
<sequence>MKFIPSILVVASLMFLASCGGGIDKDPVYPKATHLYFSDYSGKKIGVMDVNAPGSYTTIADESKGLDTLAGIAIDFVAGKIYAAEETNDRILRMNLDGSGTPEVIYDATDSVNMPTALAIDAINNTLYWANSGTGQMKTGSLDGTAVATSMFAYDTVLSYSYGVNYDPSTKAMFFSDLTDFASIWLYQVGSTSTIPTRFFGINNLTLQNPSGIHLDAVANSIYWADEGLGKIIGSSLSSGSPVVLFDRQDGVTRPDGIAIDKGSGKIYWTETDPNTDTHIIARGNLDGSGTREVVLQGVESYSIVLQFAK</sequence>
<feature type="chain" id="PRO_5013160228" evidence="1">
    <location>
        <begin position="21"/>
        <end position="310"/>
    </location>
</feature>
<protein>
    <submittedName>
        <fullName evidence="2">Uncharacterized protein</fullName>
    </submittedName>
</protein>
<organism evidence="2 3">
    <name type="scientific">Ohtaekwangia koreensis</name>
    <dbReference type="NCBI Taxonomy" id="688867"/>
    <lineage>
        <taxon>Bacteria</taxon>
        <taxon>Pseudomonadati</taxon>
        <taxon>Bacteroidota</taxon>
        <taxon>Cytophagia</taxon>
        <taxon>Cytophagales</taxon>
        <taxon>Fulvivirgaceae</taxon>
        <taxon>Ohtaekwangia</taxon>
    </lineage>
</organism>
<keyword evidence="3" id="KW-1185">Reference proteome</keyword>
<dbReference type="PANTHER" id="PTHR46513">
    <property type="entry name" value="VITELLOGENIN RECEPTOR-LIKE PROTEIN-RELATED-RELATED"/>
    <property type="match status" value="1"/>
</dbReference>
<dbReference type="InterPro" id="IPR011042">
    <property type="entry name" value="6-blade_b-propeller_TolB-like"/>
</dbReference>
<dbReference type="OrthoDB" id="3965347at2"/>
<dbReference type="RefSeq" id="WP_143785781.1">
    <property type="nucleotide sequence ID" value="NZ_FUZU01000002.1"/>
</dbReference>
<reference evidence="2 3" key="1">
    <citation type="submission" date="2017-02" db="EMBL/GenBank/DDBJ databases">
        <authorList>
            <person name="Peterson S.W."/>
        </authorList>
    </citation>
    <scope>NUCLEOTIDE SEQUENCE [LARGE SCALE GENOMIC DNA]</scope>
    <source>
        <strain evidence="2 3">DSM 25262</strain>
    </source>
</reference>
<dbReference type="STRING" id="688867.SAMN05660236_3001"/>
<dbReference type="PROSITE" id="PS51257">
    <property type="entry name" value="PROKAR_LIPOPROTEIN"/>
    <property type="match status" value="1"/>
</dbReference>
<dbReference type="SUPFAM" id="SSF101898">
    <property type="entry name" value="NHL repeat"/>
    <property type="match status" value="1"/>
</dbReference>
<dbReference type="SMART" id="SM00135">
    <property type="entry name" value="LY"/>
    <property type="match status" value="4"/>
</dbReference>
<dbReference type="EMBL" id="FUZU01000002">
    <property type="protein sequence ID" value="SKC73919.1"/>
    <property type="molecule type" value="Genomic_DNA"/>
</dbReference>
<proteinExistence type="predicted"/>
<gene>
    <name evidence="2" type="ORF">SAMN05660236_3001</name>
</gene>
<evidence type="ECO:0000313" key="3">
    <source>
        <dbReference type="Proteomes" id="UP000190961"/>
    </source>
</evidence>
<dbReference type="InterPro" id="IPR050778">
    <property type="entry name" value="Cueball_EGF_LRP_Nidogen"/>
</dbReference>
<dbReference type="Gene3D" id="2.120.10.30">
    <property type="entry name" value="TolB, C-terminal domain"/>
    <property type="match status" value="2"/>
</dbReference>
<accession>A0A1T5LE57</accession>
<name>A0A1T5LE57_9BACT</name>
<dbReference type="Proteomes" id="UP000190961">
    <property type="component" value="Unassembled WGS sequence"/>
</dbReference>
<keyword evidence="1" id="KW-0732">Signal</keyword>
<evidence type="ECO:0000313" key="2">
    <source>
        <dbReference type="EMBL" id="SKC73919.1"/>
    </source>
</evidence>
<feature type="signal peptide" evidence="1">
    <location>
        <begin position="1"/>
        <end position="20"/>
    </location>
</feature>
<dbReference type="AlphaFoldDB" id="A0A1T5LE57"/>
<evidence type="ECO:0000256" key="1">
    <source>
        <dbReference type="SAM" id="SignalP"/>
    </source>
</evidence>